<gene>
    <name evidence="17" type="ORF">TorRG33x02_246300</name>
</gene>
<dbReference type="GO" id="GO:0005471">
    <property type="term" value="F:ATP:ADP antiporter activity"/>
    <property type="evidence" value="ECO:0007669"/>
    <property type="project" value="UniProtKB-UniRule"/>
</dbReference>
<feature type="transmembrane region" description="Helical" evidence="16">
    <location>
        <begin position="295"/>
        <end position="315"/>
    </location>
</feature>
<evidence type="ECO:0000256" key="7">
    <source>
        <dbReference type="ARBA" id="ARBA00022737"/>
    </source>
</evidence>
<evidence type="ECO:0000256" key="11">
    <source>
        <dbReference type="ARBA" id="ARBA00023136"/>
    </source>
</evidence>
<dbReference type="GO" id="GO:0005743">
    <property type="term" value="C:mitochondrial inner membrane"/>
    <property type="evidence" value="ECO:0007669"/>
    <property type="project" value="UniProtKB-SubCell"/>
</dbReference>
<keyword evidence="10" id="KW-0496">Mitochondrion</keyword>
<organism evidence="17 18">
    <name type="scientific">Trema orientale</name>
    <name type="common">Charcoal tree</name>
    <name type="synonym">Celtis orientalis</name>
    <dbReference type="NCBI Taxonomy" id="63057"/>
    <lineage>
        <taxon>Eukaryota</taxon>
        <taxon>Viridiplantae</taxon>
        <taxon>Streptophyta</taxon>
        <taxon>Embryophyta</taxon>
        <taxon>Tracheophyta</taxon>
        <taxon>Spermatophyta</taxon>
        <taxon>Magnoliopsida</taxon>
        <taxon>eudicotyledons</taxon>
        <taxon>Gunneridae</taxon>
        <taxon>Pentapetalae</taxon>
        <taxon>rosids</taxon>
        <taxon>fabids</taxon>
        <taxon>Rosales</taxon>
        <taxon>Cannabaceae</taxon>
        <taxon>Trema</taxon>
    </lineage>
</organism>
<dbReference type="InterPro" id="IPR018108">
    <property type="entry name" value="MCP_transmembrane"/>
</dbReference>
<dbReference type="GO" id="GO:1990544">
    <property type="term" value="P:mitochondrial ATP transmembrane transport"/>
    <property type="evidence" value="ECO:0007669"/>
    <property type="project" value="InterPro"/>
</dbReference>
<dbReference type="Pfam" id="PF00153">
    <property type="entry name" value="Mito_carr"/>
    <property type="match status" value="1"/>
</dbReference>
<evidence type="ECO:0000256" key="6">
    <source>
        <dbReference type="ARBA" id="ARBA00022692"/>
    </source>
</evidence>
<dbReference type="PANTHER" id="PTHR45635">
    <property type="entry name" value="ADP,ATP CARRIER PROTEIN 1-RELATED-RELATED"/>
    <property type="match status" value="1"/>
</dbReference>
<dbReference type="InterPro" id="IPR002067">
    <property type="entry name" value="MCP"/>
</dbReference>
<proteinExistence type="inferred from homology"/>
<evidence type="ECO:0000256" key="16">
    <source>
        <dbReference type="RuleBase" id="RU368008"/>
    </source>
</evidence>
<keyword evidence="11 14" id="KW-0472">Membrane</keyword>
<feature type="transmembrane region" description="Helical" evidence="16">
    <location>
        <begin position="351"/>
        <end position="372"/>
    </location>
</feature>
<name>A0A2P5DNK4_TREOI</name>
<keyword evidence="4 15" id="KW-0813">Transport</keyword>
<comment type="function">
    <text evidence="16">Catalyzes the exchange of ADP and ATP across the membrane.</text>
</comment>
<evidence type="ECO:0000256" key="3">
    <source>
        <dbReference type="ARBA" id="ARBA00011245"/>
    </source>
</evidence>
<evidence type="ECO:0000256" key="8">
    <source>
        <dbReference type="ARBA" id="ARBA00022792"/>
    </source>
</evidence>
<comment type="catalytic activity">
    <reaction evidence="12">
        <text>ADP(in) + ATP(out) = ADP(out) + ATP(in)</text>
        <dbReference type="Rhea" id="RHEA:34999"/>
        <dbReference type="ChEBI" id="CHEBI:30616"/>
        <dbReference type="ChEBI" id="CHEBI:456216"/>
    </reaction>
    <physiologicalReaction direction="left-to-right" evidence="12">
        <dbReference type="Rhea" id="RHEA:35000"/>
    </physiologicalReaction>
</comment>
<evidence type="ECO:0000256" key="14">
    <source>
        <dbReference type="PROSITE-ProRule" id="PRU00282"/>
    </source>
</evidence>
<keyword evidence="8" id="KW-0999">Mitochondrion inner membrane</keyword>
<dbReference type="Proteomes" id="UP000237000">
    <property type="component" value="Unassembled WGS sequence"/>
</dbReference>
<keyword evidence="18" id="KW-1185">Reference proteome</keyword>
<comment type="subunit">
    <text evidence="3 16">Monomer.</text>
</comment>
<dbReference type="AlphaFoldDB" id="A0A2P5DNK4"/>
<evidence type="ECO:0000256" key="12">
    <source>
        <dbReference type="ARBA" id="ARBA00024143"/>
    </source>
</evidence>
<keyword evidence="7" id="KW-0677">Repeat</keyword>
<comment type="caution">
    <text evidence="17">The sequence shown here is derived from an EMBL/GenBank/DDBJ whole genome shotgun (WGS) entry which is preliminary data.</text>
</comment>
<dbReference type="PRINTS" id="PR00926">
    <property type="entry name" value="MITOCARRIER"/>
</dbReference>
<reference evidence="18" key="1">
    <citation type="submission" date="2016-06" db="EMBL/GenBank/DDBJ databases">
        <title>Parallel loss of symbiosis genes in relatives of nitrogen-fixing non-legume Parasponia.</title>
        <authorList>
            <person name="Van Velzen R."/>
            <person name="Holmer R."/>
            <person name="Bu F."/>
            <person name="Rutten L."/>
            <person name="Van Zeijl A."/>
            <person name="Liu W."/>
            <person name="Santuari L."/>
            <person name="Cao Q."/>
            <person name="Sharma T."/>
            <person name="Shen D."/>
            <person name="Roswanjaya Y."/>
            <person name="Wardhani T."/>
            <person name="Kalhor M.S."/>
            <person name="Jansen J."/>
            <person name="Van den Hoogen J."/>
            <person name="Gungor B."/>
            <person name="Hartog M."/>
            <person name="Hontelez J."/>
            <person name="Verver J."/>
            <person name="Yang W.-C."/>
            <person name="Schijlen E."/>
            <person name="Repin R."/>
            <person name="Schilthuizen M."/>
            <person name="Schranz E."/>
            <person name="Heidstra R."/>
            <person name="Miyata K."/>
            <person name="Fedorova E."/>
            <person name="Kohlen W."/>
            <person name="Bisseling T."/>
            <person name="Smit S."/>
            <person name="Geurts R."/>
        </authorList>
    </citation>
    <scope>NUCLEOTIDE SEQUENCE [LARGE SCALE GENOMIC DNA]</scope>
    <source>
        <strain evidence="18">cv. RG33-2</strain>
    </source>
</reference>
<comment type="caution">
    <text evidence="16">Lacks conserved residue(s) required for the propagation of feature annotation.</text>
</comment>
<dbReference type="SUPFAM" id="SSF103506">
    <property type="entry name" value="Mitochondrial carrier"/>
    <property type="match status" value="1"/>
</dbReference>
<feature type="repeat" description="Solcar" evidence="14">
    <location>
        <begin position="293"/>
        <end position="379"/>
    </location>
</feature>
<comment type="function">
    <text evidence="13">ADP:ATP antiporter that mediates import of ADP into the mitochondrial matrix for ATP synthesis, and export of ATP out to fuel the cell. Cycles between the cytoplasmic-open state (c-state) and the matrix-open state (m-state): operates by the alternating access mechanism with a single substrate-binding site intermittently exposed to either the cytosolic (c-state) or matrix (m-state) side of the inner mitochondrial membrane.</text>
</comment>
<comment type="similarity">
    <text evidence="2 15">Belongs to the mitochondrial carrier (TC 2.A.29) family.</text>
</comment>
<evidence type="ECO:0000256" key="9">
    <source>
        <dbReference type="ARBA" id="ARBA00022989"/>
    </source>
</evidence>
<evidence type="ECO:0000256" key="15">
    <source>
        <dbReference type="RuleBase" id="RU000488"/>
    </source>
</evidence>
<dbReference type="InterPro" id="IPR023395">
    <property type="entry name" value="MCP_dom_sf"/>
</dbReference>
<dbReference type="PROSITE" id="PS50920">
    <property type="entry name" value="SOLCAR"/>
    <property type="match status" value="1"/>
</dbReference>
<keyword evidence="6 14" id="KW-0812">Transmembrane</keyword>
<evidence type="ECO:0000313" key="18">
    <source>
        <dbReference type="Proteomes" id="UP000237000"/>
    </source>
</evidence>
<evidence type="ECO:0000256" key="2">
    <source>
        <dbReference type="ARBA" id="ARBA00006375"/>
    </source>
</evidence>
<sequence>MDNGTGFESKTANGSQQPSSVYEKLFGQSSFISGFSFSPNITLHNKIYGLTTGIGARVNVGLLQSPNDQKLTCFQSTTSISHVSPLALSRLFTKAHLEKGANSLALPVTTGSQPVAAVISPLITAPTTKNEGCLSLWRGSTASVIRCFMSDQVGTLAFNNYPKMVHDLNKDEDCYWKGFAGNMAAVGASSVTSLLLSYFLQYANTRLATDVKASTKGTVGGHSSLGFDFTLDSAKTSLANDTVKPPKREGERQFNGLIDVYKKTLKSDGIYLGMADALKPVVLFGHGGPLQGYDLIAGSFSCVVVLGLGLICYPLDTVNKSMIMSSGGAIKYRNSWDAFTRILKFEGPKSLFKVAGAIFFPLAVVSALPALLSPFVDSSMVGKW</sequence>
<dbReference type="InterPro" id="IPR002113">
    <property type="entry name" value="ADT_euk_type"/>
</dbReference>
<evidence type="ECO:0000313" key="17">
    <source>
        <dbReference type="EMBL" id="PON74856.1"/>
    </source>
</evidence>
<evidence type="ECO:0000256" key="1">
    <source>
        <dbReference type="ARBA" id="ARBA00004448"/>
    </source>
</evidence>
<evidence type="ECO:0000256" key="13">
    <source>
        <dbReference type="ARBA" id="ARBA00045250"/>
    </source>
</evidence>
<dbReference type="Gene3D" id="1.50.40.10">
    <property type="entry name" value="Mitochondrial carrier domain"/>
    <property type="match status" value="1"/>
</dbReference>
<keyword evidence="9 16" id="KW-1133">Transmembrane helix</keyword>
<evidence type="ECO:0000256" key="4">
    <source>
        <dbReference type="ARBA" id="ARBA00022448"/>
    </source>
</evidence>
<evidence type="ECO:0000256" key="10">
    <source>
        <dbReference type="ARBA" id="ARBA00023128"/>
    </source>
</evidence>
<dbReference type="OrthoDB" id="270584at2759"/>
<evidence type="ECO:0000256" key="5">
    <source>
        <dbReference type="ARBA" id="ARBA00022449"/>
    </source>
</evidence>
<dbReference type="PANTHER" id="PTHR45635:SF14">
    <property type="entry name" value="ADP_ATP TRANSLOCASE"/>
    <property type="match status" value="1"/>
</dbReference>
<dbReference type="EMBL" id="JXTC01000259">
    <property type="protein sequence ID" value="PON74856.1"/>
    <property type="molecule type" value="Genomic_DNA"/>
</dbReference>
<dbReference type="GO" id="GO:0140021">
    <property type="term" value="P:mitochondrial ADP transmembrane transport"/>
    <property type="evidence" value="ECO:0007669"/>
    <property type="project" value="InterPro"/>
</dbReference>
<keyword evidence="5" id="KW-0050">Antiport</keyword>
<dbReference type="InParanoid" id="A0A2P5DNK4"/>
<protein>
    <recommendedName>
        <fullName evidence="16">ADP/ATP translocase</fullName>
    </recommendedName>
    <alternativeName>
        <fullName evidence="16">ADP,ATP carrier protein</fullName>
    </alternativeName>
</protein>
<comment type="subcellular location">
    <subcellularLocation>
        <location evidence="16">Membrane</location>
        <topology evidence="16">Multi-pass membrane protein</topology>
    </subcellularLocation>
    <subcellularLocation>
        <location evidence="1">Mitochondrion inner membrane</location>
        <topology evidence="1">Multi-pass membrane protein</topology>
    </subcellularLocation>
</comment>
<accession>A0A2P5DNK4</accession>
<dbReference type="STRING" id="63057.A0A2P5DNK4"/>